<proteinExistence type="inferred from homology"/>
<keyword evidence="4" id="KW-0479">Metal-binding</keyword>
<dbReference type="Pfam" id="PF01926">
    <property type="entry name" value="MMR_HSR1"/>
    <property type="match status" value="1"/>
</dbReference>
<evidence type="ECO:0000256" key="5">
    <source>
        <dbReference type="ARBA" id="ARBA00022741"/>
    </source>
</evidence>
<dbReference type="Proteomes" id="UP000218327">
    <property type="component" value="Unassembled WGS sequence"/>
</dbReference>
<dbReference type="GO" id="GO:0046872">
    <property type="term" value="F:metal ion binding"/>
    <property type="evidence" value="ECO:0007669"/>
    <property type="project" value="UniProtKB-KW"/>
</dbReference>
<dbReference type="EMBL" id="NVVJ01000005">
    <property type="protein sequence ID" value="PCJ27733.1"/>
    <property type="molecule type" value="Genomic_DNA"/>
</dbReference>
<evidence type="ECO:0000313" key="12">
    <source>
        <dbReference type="EMBL" id="PCJ27733.1"/>
    </source>
</evidence>
<dbReference type="FunFam" id="3.40.50.300:FF:000098">
    <property type="entry name" value="Probable GTP-binding protein EngB"/>
    <property type="match status" value="1"/>
</dbReference>
<evidence type="ECO:0000256" key="2">
    <source>
        <dbReference type="ARBA" id="ARBA00009638"/>
    </source>
</evidence>
<dbReference type="PROSITE" id="PS51706">
    <property type="entry name" value="G_ENGB"/>
    <property type="match status" value="1"/>
</dbReference>
<comment type="caution">
    <text evidence="12">The sequence shown here is derived from an EMBL/GenBank/DDBJ whole genome shotgun (WGS) entry which is preliminary data.</text>
</comment>
<accession>A0A2A5B852</accession>
<dbReference type="GO" id="GO:0005525">
    <property type="term" value="F:GTP binding"/>
    <property type="evidence" value="ECO:0007669"/>
    <property type="project" value="UniProtKB-UniRule"/>
</dbReference>
<dbReference type="Gene3D" id="3.40.50.300">
    <property type="entry name" value="P-loop containing nucleotide triphosphate hydrolases"/>
    <property type="match status" value="1"/>
</dbReference>
<dbReference type="CDD" id="cd01876">
    <property type="entry name" value="YihA_EngB"/>
    <property type="match status" value="1"/>
</dbReference>
<keyword evidence="5 10" id="KW-0547">Nucleotide-binding</keyword>
<comment type="cofactor">
    <cofactor evidence="1">
        <name>Mg(2+)</name>
        <dbReference type="ChEBI" id="CHEBI:18420"/>
    </cofactor>
</comment>
<gene>
    <name evidence="10" type="primary">engB</name>
    <name evidence="12" type="ORF">COA96_02465</name>
</gene>
<dbReference type="InterPro" id="IPR006073">
    <property type="entry name" value="GTP-bd"/>
</dbReference>
<evidence type="ECO:0000256" key="8">
    <source>
        <dbReference type="ARBA" id="ARBA00023210"/>
    </source>
</evidence>
<evidence type="ECO:0000256" key="9">
    <source>
        <dbReference type="ARBA" id="ARBA00023306"/>
    </source>
</evidence>
<dbReference type="InterPro" id="IPR019987">
    <property type="entry name" value="GTP-bd_ribosome_bio_YsxC"/>
</dbReference>
<comment type="similarity">
    <text evidence="2 10">Belongs to the TRAFAC class TrmE-Era-EngA-EngB-Septin-like GTPase superfamily. EngB GTPase family.</text>
</comment>
<keyword evidence="3 10" id="KW-0132">Cell division</keyword>
<protein>
    <recommendedName>
        <fullName evidence="10">Probable GTP-binding protein EngB</fullName>
    </recommendedName>
</protein>
<organism evidence="12 13">
    <name type="scientific">SAR86 cluster bacterium</name>
    <dbReference type="NCBI Taxonomy" id="2030880"/>
    <lineage>
        <taxon>Bacteria</taxon>
        <taxon>Pseudomonadati</taxon>
        <taxon>Pseudomonadota</taxon>
        <taxon>Gammaproteobacteria</taxon>
        <taxon>SAR86 cluster</taxon>
    </lineage>
</organism>
<dbReference type="GO" id="GO:0000917">
    <property type="term" value="P:division septum assembly"/>
    <property type="evidence" value="ECO:0007669"/>
    <property type="project" value="UniProtKB-KW"/>
</dbReference>
<evidence type="ECO:0000256" key="3">
    <source>
        <dbReference type="ARBA" id="ARBA00022618"/>
    </source>
</evidence>
<name>A0A2A5B852_9GAMM</name>
<evidence type="ECO:0000256" key="10">
    <source>
        <dbReference type="HAMAP-Rule" id="MF_00321"/>
    </source>
</evidence>
<keyword evidence="6" id="KW-0460">Magnesium</keyword>
<dbReference type="GO" id="GO:0005829">
    <property type="term" value="C:cytosol"/>
    <property type="evidence" value="ECO:0007669"/>
    <property type="project" value="TreeGrafter"/>
</dbReference>
<evidence type="ECO:0000256" key="4">
    <source>
        <dbReference type="ARBA" id="ARBA00022723"/>
    </source>
</evidence>
<keyword evidence="7 10" id="KW-0342">GTP-binding</keyword>
<feature type="domain" description="EngB-type G" evidence="11">
    <location>
        <begin position="22"/>
        <end position="195"/>
    </location>
</feature>
<dbReference type="InterPro" id="IPR027417">
    <property type="entry name" value="P-loop_NTPase"/>
</dbReference>
<sequence>MNFNQAEFVTSAATLSACPQDSDAEVAFAGRSNAGKSSAINTITGHSRLARISKTPGRTQLINFFSLGNNKHLVDLPGYGFAKVPLAVKEKWQRELEKYLRKRNALVGLILLSDIRHPLKEFDRMMIDWATQSGLPLHILLTKSDKLKRGAATNTLLTVQKELEDRGNITVQLFSSLKKSGVEDARNKLSQWLTTAEESSKEFNKESSEKSEQ</sequence>
<evidence type="ECO:0000256" key="6">
    <source>
        <dbReference type="ARBA" id="ARBA00022842"/>
    </source>
</evidence>
<keyword evidence="8 10" id="KW-0717">Septation</keyword>
<dbReference type="PANTHER" id="PTHR11649:SF13">
    <property type="entry name" value="ENGB-TYPE G DOMAIN-CONTAINING PROTEIN"/>
    <property type="match status" value="1"/>
</dbReference>
<keyword evidence="9 10" id="KW-0131">Cell cycle</keyword>
<evidence type="ECO:0000313" key="13">
    <source>
        <dbReference type="Proteomes" id="UP000218327"/>
    </source>
</evidence>
<dbReference type="HAMAP" id="MF_00321">
    <property type="entry name" value="GTPase_EngB"/>
    <property type="match status" value="1"/>
</dbReference>
<dbReference type="SUPFAM" id="SSF52540">
    <property type="entry name" value="P-loop containing nucleoside triphosphate hydrolases"/>
    <property type="match status" value="1"/>
</dbReference>
<dbReference type="AlphaFoldDB" id="A0A2A5B852"/>
<comment type="function">
    <text evidence="10">Necessary for normal cell division and for the maintenance of normal septation.</text>
</comment>
<evidence type="ECO:0000259" key="11">
    <source>
        <dbReference type="PROSITE" id="PS51706"/>
    </source>
</evidence>
<evidence type="ECO:0000256" key="7">
    <source>
        <dbReference type="ARBA" id="ARBA00023134"/>
    </source>
</evidence>
<dbReference type="NCBIfam" id="TIGR03598">
    <property type="entry name" value="GTPase_YsxC"/>
    <property type="match status" value="1"/>
</dbReference>
<dbReference type="InterPro" id="IPR030393">
    <property type="entry name" value="G_ENGB_dom"/>
</dbReference>
<evidence type="ECO:0000256" key="1">
    <source>
        <dbReference type="ARBA" id="ARBA00001946"/>
    </source>
</evidence>
<dbReference type="PANTHER" id="PTHR11649">
    <property type="entry name" value="MSS1/TRME-RELATED GTP-BINDING PROTEIN"/>
    <property type="match status" value="1"/>
</dbReference>
<reference evidence="13" key="1">
    <citation type="submission" date="2017-08" db="EMBL/GenBank/DDBJ databases">
        <title>A dynamic microbial community with high functional redundancy inhabits the cold, oxic subseafloor aquifer.</title>
        <authorList>
            <person name="Tully B.J."/>
            <person name="Wheat C.G."/>
            <person name="Glazer B.T."/>
            <person name="Huber J.A."/>
        </authorList>
    </citation>
    <scope>NUCLEOTIDE SEQUENCE [LARGE SCALE GENOMIC DNA]</scope>
</reference>